<proteinExistence type="predicted"/>
<keyword evidence="2" id="KW-1185">Reference proteome</keyword>
<organism evidence="1 2">
    <name type="scientific">Antarcticirhabdus aurantiaca</name>
    <dbReference type="NCBI Taxonomy" id="2606717"/>
    <lineage>
        <taxon>Bacteria</taxon>
        <taxon>Pseudomonadati</taxon>
        <taxon>Pseudomonadota</taxon>
        <taxon>Alphaproteobacteria</taxon>
        <taxon>Hyphomicrobiales</taxon>
        <taxon>Aurantimonadaceae</taxon>
        <taxon>Antarcticirhabdus</taxon>
    </lineage>
</organism>
<keyword evidence="1" id="KW-0378">Hydrolase</keyword>
<gene>
    <name evidence="1" type="ORF">OXU80_22570</name>
</gene>
<name>A0ACD4NLB6_9HYPH</name>
<dbReference type="EC" id="3.5.3.13" evidence="1"/>
<dbReference type="EMBL" id="CP113520">
    <property type="protein sequence ID" value="WAJ27598.1"/>
    <property type="molecule type" value="Genomic_DNA"/>
</dbReference>
<protein>
    <submittedName>
        <fullName evidence="1">Formimidoylglutamate deiminase</fullName>
        <ecNumber evidence="1">3.5.3.13</ecNumber>
    </submittedName>
</protein>
<evidence type="ECO:0000313" key="1">
    <source>
        <dbReference type="EMBL" id="WAJ27598.1"/>
    </source>
</evidence>
<accession>A0ACD4NLB6</accession>
<reference evidence="1" key="1">
    <citation type="submission" date="2022-11" db="EMBL/GenBank/DDBJ databases">
        <title>beta-Carotene-producing bacterium, Jeongeuplla avenae sp. nov., alleviates the salt stress of Arabidopsis seedlings.</title>
        <authorList>
            <person name="Jiang L."/>
            <person name="Lee J."/>
        </authorList>
    </citation>
    <scope>NUCLEOTIDE SEQUENCE</scope>
    <source>
        <strain evidence="1">DY_R2A_6</strain>
    </source>
</reference>
<evidence type="ECO:0000313" key="2">
    <source>
        <dbReference type="Proteomes" id="UP001163223"/>
    </source>
</evidence>
<dbReference type="Proteomes" id="UP001163223">
    <property type="component" value="Chromosome"/>
</dbReference>
<sequence length="453" mass="48569">MRVSADQALLPSGWASRVILEIGADGRIATVADGQAGAADIHVPVLLPAPSNLHSHTFQRAMAGLTERRSPAGRDSFWTWRELMYRFLDVLTPDDVEAIAAFAFAEMLEAGFGSVAEFHYLHHGPDGAPYDDLAELSSRVVSAAAESGIGLTLLPVHYRQGGLDGRPLTGGQKRFGNDLDRFLKLAEGARTLLPRLGPDARFGLAPHSLRAVPAADIAALERALPDLPFHIHAAEQEAEIAEVEAATGMRPVDWLLDHCDLSPRWCLIHATHMTETETDRLARSGAVAGLCPVTEANLGDGIFEGVRFLDAGGRFGVGSDSNIRISAAEELRQLEYSQRLRHRGRAVLAEPGGSVGRRLYDGALAGGAQALGRESGAIRPGAFADLVGLDPARFAGNGQGDGVLDGWLFTGDGRAVREVWSAGRHVVCGGTHVRREAIESRYRAAFEKILPRL</sequence>